<keyword evidence="1" id="KW-0472">Membrane</keyword>
<sequence length="175" mass="20489">MITSIVFITSLVLLFRHFKSRKSRIIIALLYGLFLIWYVQSVLNYGKYTLQPGQSIELRVHPNADQLEYSSELILKKNDDKKIKLTGIEVWSEKNSRIYYYVKEQYISQSIYENGETTAKKLSNNQKNIHLEKDGIVVNYTNKKIFDVTKSKPYNITITNIDDKPAQFEARVVDR</sequence>
<organism evidence="2 3">
    <name type="scientific">Streptococcus sanguinis</name>
    <dbReference type="NCBI Taxonomy" id="1305"/>
    <lineage>
        <taxon>Bacteria</taxon>
        <taxon>Bacillati</taxon>
        <taxon>Bacillota</taxon>
        <taxon>Bacilli</taxon>
        <taxon>Lactobacillales</taxon>
        <taxon>Streptococcaceae</taxon>
        <taxon>Streptococcus</taxon>
    </lineage>
</organism>
<dbReference type="EMBL" id="RQZI01000003">
    <property type="protein sequence ID" value="RRC92984.1"/>
    <property type="molecule type" value="Genomic_DNA"/>
</dbReference>
<protein>
    <submittedName>
        <fullName evidence="2">Uncharacterized protein</fullName>
    </submittedName>
</protein>
<comment type="caution">
    <text evidence="2">The sequence shown here is derived from an EMBL/GenBank/DDBJ whole genome shotgun (WGS) entry which is preliminary data.</text>
</comment>
<evidence type="ECO:0000256" key="1">
    <source>
        <dbReference type="SAM" id="Phobius"/>
    </source>
</evidence>
<accession>A0A3P1S707</accession>
<evidence type="ECO:0000313" key="2">
    <source>
        <dbReference type="EMBL" id="RRC92984.1"/>
    </source>
</evidence>
<dbReference type="RefSeq" id="WP_049539674.1">
    <property type="nucleotide sequence ID" value="NZ_RQZI01000003.1"/>
</dbReference>
<name>A0A3P1S707_STRSA</name>
<keyword evidence="1" id="KW-0812">Transmembrane</keyword>
<feature type="transmembrane region" description="Helical" evidence="1">
    <location>
        <begin position="25"/>
        <end position="43"/>
    </location>
</feature>
<evidence type="ECO:0000313" key="3">
    <source>
        <dbReference type="Proteomes" id="UP000277597"/>
    </source>
</evidence>
<gene>
    <name evidence="2" type="ORF">EII39_04495</name>
</gene>
<dbReference type="AlphaFoldDB" id="A0A3P1S707"/>
<keyword evidence="1" id="KW-1133">Transmembrane helix</keyword>
<dbReference type="Proteomes" id="UP000277597">
    <property type="component" value="Unassembled WGS sequence"/>
</dbReference>
<proteinExistence type="predicted"/>
<reference evidence="2 3" key="1">
    <citation type="submission" date="2018-11" db="EMBL/GenBank/DDBJ databases">
        <title>Genomes From Bacteria Associated with the Canine Oral Cavity: a Test Case for Automated Genome-Based Taxonomic Assignment.</title>
        <authorList>
            <person name="Coil D.A."/>
            <person name="Jospin G."/>
            <person name="Darling A.E."/>
            <person name="Wallis C."/>
            <person name="Davis I.J."/>
            <person name="Harris S."/>
            <person name="Eisen J.A."/>
            <person name="Holcombe L.J."/>
            <person name="O'Flynn C."/>
        </authorList>
    </citation>
    <scope>NUCLEOTIDE SEQUENCE [LARGE SCALE GENOMIC DNA]</scope>
    <source>
        <strain evidence="2 3">OH953</strain>
    </source>
</reference>